<name>A0AAV8RJY5_ENSVE</name>
<reference evidence="1 2" key="1">
    <citation type="submission" date="2022-12" db="EMBL/GenBank/DDBJ databases">
        <title>Chromosome-scale assembly of the Ensete ventricosum genome.</title>
        <authorList>
            <person name="Dussert Y."/>
            <person name="Stocks J."/>
            <person name="Wendawek A."/>
            <person name="Woldeyes F."/>
            <person name="Nichols R.A."/>
            <person name="Borrell J.S."/>
        </authorList>
    </citation>
    <scope>NUCLEOTIDE SEQUENCE [LARGE SCALE GENOMIC DNA]</scope>
    <source>
        <strain evidence="2">cv. Maze</strain>
        <tissue evidence="1">Seeds</tissue>
    </source>
</reference>
<dbReference type="Proteomes" id="UP001222027">
    <property type="component" value="Unassembled WGS sequence"/>
</dbReference>
<evidence type="ECO:0000313" key="2">
    <source>
        <dbReference type="Proteomes" id="UP001222027"/>
    </source>
</evidence>
<proteinExistence type="predicted"/>
<comment type="caution">
    <text evidence="1">The sequence shown here is derived from an EMBL/GenBank/DDBJ whole genome shotgun (WGS) entry which is preliminary data.</text>
</comment>
<evidence type="ECO:0000313" key="1">
    <source>
        <dbReference type="EMBL" id="KAJ8500264.1"/>
    </source>
</evidence>
<protein>
    <submittedName>
        <fullName evidence="1">Uncharacterized protein</fullName>
    </submittedName>
</protein>
<keyword evidence="2" id="KW-1185">Reference proteome</keyword>
<gene>
    <name evidence="1" type="ORF">OPV22_010816</name>
</gene>
<sequence>MHCQNLHWYKLDEASEHLNSDDVCCLKSSKVLPPLKNLSFKYSCPPVYHDPISPPESKDEFTNGIASCGGRS</sequence>
<accession>A0AAV8RJY5</accession>
<dbReference type="EMBL" id="JAQQAF010000003">
    <property type="protein sequence ID" value="KAJ8500264.1"/>
    <property type="molecule type" value="Genomic_DNA"/>
</dbReference>
<dbReference type="AlphaFoldDB" id="A0AAV8RJY5"/>
<organism evidence="1 2">
    <name type="scientific">Ensete ventricosum</name>
    <name type="common">Abyssinian banana</name>
    <name type="synonym">Musa ensete</name>
    <dbReference type="NCBI Taxonomy" id="4639"/>
    <lineage>
        <taxon>Eukaryota</taxon>
        <taxon>Viridiplantae</taxon>
        <taxon>Streptophyta</taxon>
        <taxon>Embryophyta</taxon>
        <taxon>Tracheophyta</taxon>
        <taxon>Spermatophyta</taxon>
        <taxon>Magnoliopsida</taxon>
        <taxon>Liliopsida</taxon>
        <taxon>Zingiberales</taxon>
        <taxon>Musaceae</taxon>
        <taxon>Ensete</taxon>
    </lineage>
</organism>